<comment type="caution">
    <text evidence="1">The sequence shown here is derived from an EMBL/GenBank/DDBJ whole genome shotgun (WGS) entry which is preliminary data.</text>
</comment>
<dbReference type="RefSeq" id="WP_038092848.1">
    <property type="nucleotide sequence ID" value="NZ_JMIR01000036.1"/>
</dbReference>
<sequence length="186" mass="21225">MRITNSSSLIVSFDTSAALNFMVYLQNALLPVSQGRPKFPRLKPIGLLDEKFKQLTYAWEETLSFLQIKEMDTFPYGYEKFYREFFDSEEALKECFLTFYSWWESGGGCYLVSSVGNKSVIYDYAVGQSGEADTKLQVQIVYDEVLSTCSVVRQGFMVLSIPELETLHHTGEITDEIKGKIRKALS</sequence>
<evidence type="ECO:0000313" key="1">
    <source>
        <dbReference type="EMBL" id="KEO81514.1"/>
    </source>
</evidence>
<gene>
    <name evidence="1" type="ORF">EL26_20145</name>
</gene>
<protein>
    <submittedName>
        <fullName evidence="1">Uncharacterized protein</fullName>
    </submittedName>
</protein>
<accession>A0A074LK89</accession>
<organism evidence="1 2">
    <name type="scientific">Tumebacillus flagellatus</name>
    <dbReference type="NCBI Taxonomy" id="1157490"/>
    <lineage>
        <taxon>Bacteria</taxon>
        <taxon>Bacillati</taxon>
        <taxon>Bacillota</taxon>
        <taxon>Bacilli</taxon>
        <taxon>Bacillales</taxon>
        <taxon>Alicyclobacillaceae</taxon>
        <taxon>Tumebacillus</taxon>
    </lineage>
</organism>
<dbReference type="AlphaFoldDB" id="A0A074LK89"/>
<reference evidence="1 2" key="1">
    <citation type="journal article" date="2013" name="Int. J. Syst. Evol. Microbiol.">
        <title>Tumebacillus flagellatus sp. nov., an alpha-amylase/pullulanase-producing bacterium isolated from cassava wastewater.</title>
        <authorList>
            <person name="Wang Q."/>
            <person name="Xie N."/>
            <person name="Qin Y."/>
            <person name="Shen N."/>
            <person name="Zhu J."/>
            <person name="Mi H."/>
            <person name="Huang R."/>
        </authorList>
    </citation>
    <scope>NUCLEOTIDE SEQUENCE [LARGE SCALE GENOMIC DNA]</scope>
    <source>
        <strain evidence="1 2">GST4</strain>
    </source>
</reference>
<proteinExistence type="predicted"/>
<evidence type="ECO:0000313" key="2">
    <source>
        <dbReference type="Proteomes" id="UP000027931"/>
    </source>
</evidence>
<dbReference type="OrthoDB" id="2603162at2"/>
<name>A0A074LK89_9BACL</name>
<dbReference type="Proteomes" id="UP000027931">
    <property type="component" value="Unassembled WGS sequence"/>
</dbReference>
<dbReference type="EMBL" id="JMIR01000036">
    <property type="protein sequence ID" value="KEO81514.1"/>
    <property type="molecule type" value="Genomic_DNA"/>
</dbReference>
<keyword evidence="2" id="KW-1185">Reference proteome</keyword>